<feature type="compositionally biased region" description="Basic and acidic residues" evidence="1">
    <location>
        <begin position="148"/>
        <end position="159"/>
    </location>
</feature>
<reference evidence="5" key="1">
    <citation type="journal article" date="2019" name="Int. J. Syst. Evol. Microbiol.">
        <title>The Global Catalogue of Microorganisms (GCM) 10K type strain sequencing project: providing services to taxonomists for standard genome sequencing and annotation.</title>
        <authorList>
            <consortium name="The Broad Institute Genomics Platform"/>
            <consortium name="The Broad Institute Genome Sequencing Center for Infectious Disease"/>
            <person name="Wu L."/>
            <person name="Ma J."/>
        </authorList>
    </citation>
    <scope>NUCLEOTIDE SEQUENCE [LARGE SCALE GENOMIC DNA]</scope>
    <source>
        <strain evidence="5">JCM 14234</strain>
    </source>
</reference>
<organism evidence="4 5">
    <name type="scientific">Gordonia defluvii</name>
    <dbReference type="NCBI Taxonomy" id="283718"/>
    <lineage>
        <taxon>Bacteria</taxon>
        <taxon>Bacillati</taxon>
        <taxon>Actinomycetota</taxon>
        <taxon>Actinomycetes</taxon>
        <taxon>Mycobacteriales</taxon>
        <taxon>Gordoniaceae</taxon>
        <taxon>Gordonia</taxon>
    </lineage>
</organism>
<feature type="region of interest" description="Disordered" evidence="1">
    <location>
        <begin position="1"/>
        <end position="23"/>
    </location>
</feature>
<feature type="transmembrane region" description="Helical" evidence="2">
    <location>
        <begin position="57"/>
        <end position="73"/>
    </location>
</feature>
<keyword evidence="2" id="KW-1133">Transmembrane helix</keyword>
<evidence type="ECO:0000313" key="5">
    <source>
        <dbReference type="Proteomes" id="UP001501035"/>
    </source>
</evidence>
<gene>
    <name evidence="4" type="ORF">GCM10010528_15020</name>
</gene>
<feature type="region of interest" description="Disordered" evidence="1">
    <location>
        <begin position="140"/>
        <end position="159"/>
    </location>
</feature>
<keyword evidence="2" id="KW-0472">Membrane</keyword>
<evidence type="ECO:0000256" key="1">
    <source>
        <dbReference type="SAM" id="MobiDB-lite"/>
    </source>
</evidence>
<dbReference type="Proteomes" id="UP001501035">
    <property type="component" value="Unassembled WGS sequence"/>
</dbReference>
<dbReference type="RefSeq" id="WP_290705131.1">
    <property type="nucleotide sequence ID" value="NZ_BAAAVS010000021.1"/>
</dbReference>
<keyword evidence="5" id="KW-1185">Reference proteome</keyword>
<feature type="domain" description="Low molecular weight protein antigen 6 PH" evidence="3">
    <location>
        <begin position="75"/>
        <end position="145"/>
    </location>
</feature>
<evidence type="ECO:0000256" key="2">
    <source>
        <dbReference type="SAM" id="Phobius"/>
    </source>
</evidence>
<sequence>MADPDSPADHPDDSPAAESTDDDGTAAPLVIRLSGVAHLAAIGVLVIALIFAGVNFAYLWWTLLTPVALIFWIRRLRTVVDDDGLTAVRTFRSDRVGWADLAGLQFPKWSAARAVTTLGDRIPLPAVGFHDLPAIAERSGGRVPDPFAAERDARFTDED</sequence>
<evidence type="ECO:0000313" key="4">
    <source>
        <dbReference type="EMBL" id="GAA3035212.1"/>
    </source>
</evidence>
<evidence type="ECO:0000259" key="3">
    <source>
        <dbReference type="Pfam" id="PF10756"/>
    </source>
</evidence>
<dbReference type="EMBL" id="BAAAVS010000021">
    <property type="protein sequence ID" value="GAA3035212.1"/>
    <property type="molecule type" value="Genomic_DNA"/>
</dbReference>
<comment type="caution">
    <text evidence="4">The sequence shown here is derived from an EMBL/GenBank/DDBJ whole genome shotgun (WGS) entry which is preliminary data.</text>
</comment>
<dbReference type="Pfam" id="PF10756">
    <property type="entry name" value="bPH_6"/>
    <property type="match status" value="1"/>
</dbReference>
<keyword evidence="2" id="KW-0812">Transmembrane</keyword>
<feature type="transmembrane region" description="Helical" evidence="2">
    <location>
        <begin position="29"/>
        <end position="51"/>
    </location>
</feature>
<proteinExistence type="predicted"/>
<dbReference type="InterPro" id="IPR019692">
    <property type="entry name" value="CFP-6_PH"/>
</dbReference>
<name>A0ABP6LBQ8_9ACTN</name>
<accession>A0ABP6LBQ8</accession>
<protein>
    <submittedName>
        <fullName evidence="4">PH domain-containing protein</fullName>
    </submittedName>
</protein>